<accession>A0ABY7GCT8</accession>
<evidence type="ECO:0000256" key="1">
    <source>
        <dbReference type="SAM" id="Phobius"/>
    </source>
</evidence>
<keyword evidence="3" id="KW-1185">Reference proteome</keyword>
<proteinExistence type="predicted"/>
<keyword evidence="1" id="KW-0812">Transmembrane</keyword>
<reference evidence="2" key="1">
    <citation type="submission" date="2022-11" db="EMBL/GenBank/DDBJ databases">
        <title>Centuries of genome instability and evolution in soft-shell clam transmissible cancer (bioRxiv).</title>
        <authorList>
            <person name="Hart S.F.M."/>
            <person name="Yonemitsu M.A."/>
            <person name="Giersch R.M."/>
            <person name="Beal B.F."/>
            <person name="Arriagada G."/>
            <person name="Davis B.W."/>
            <person name="Ostrander E.A."/>
            <person name="Goff S.P."/>
            <person name="Metzger M.J."/>
        </authorList>
    </citation>
    <scope>NUCLEOTIDE SEQUENCE</scope>
    <source>
        <strain evidence="2">MELC-2E11</strain>
        <tissue evidence="2">Siphon/mantle</tissue>
    </source>
</reference>
<evidence type="ECO:0000313" key="2">
    <source>
        <dbReference type="EMBL" id="WAR30906.1"/>
    </source>
</evidence>
<keyword evidence="1" id="KW-0472">Membrane</keyword>
<sequence length="304" mass="32724">MDEVESLHKMFGFILVNIILTNMMQFMQLKVILNVRQLLLSPKNLHPGDGRGPLAPAAAQFDLLLRKMNTPSLISGCSLQLTGLFARLQQGKISVENANIELIRITDDLDKAANNCKSSLETVIMENKKLRQQNQGLHKDAYNKQEQILRLQSKTLKLESERNVALTELAELKKWTEDDDTVLLDASGGVLDASRDVLDASREVLDASRDVLDASADVSGDVMDASGDISGDVLDASGDVSGDVLDASEDVSGDVLDASGDVSGKVLDASGDVLDAIYHAEDKKKIAEATEGFGQNAKAEKGGS</sequence>
<keyword evidence="1" id="KW-1133">Transmembrane helix</keyword>
<gene>
    <name evidence="2" type="ORF">MAR_033448</name>
</gene>
<feature type="transmembrane region" description="Helical" evidence="1">
    <location>
        <begin position="12"/>
        <end position="33"/>
    </location>
</feature>
<protein>
    <submittedName>
        <fullName evidence="2">Uncharacterized protein</fullName>
    </submittedName>
</protein>
<name>A0ABY7GCT8_MYAAR</name>
<organism evidence="2 3">
    <name type="scientific">Mya arenaria</name>
    <name type="common">Soft-shell clam</name>
    <dbReference type="NCBI Taxonomy" id="6604"/>
    <lineage>
        <taxon>Eukaryota</taxon>
        <taxon>Metazoa</taxon>
        <taxon>Spiralia</taxon>
        <taxon>Lophotrochozoa</taxon>
        <taxon>Mollusca</taxon>
        <taxon>Bivalvia</taxon>
        <taxon>Autobranchia</taxon>
        <taxon>Heteroconchia</taxon>
        <taxon>Euheterodonta</taxon>
        <taxon>Imparidentia</taxon>
        <taxon>Neoheterodontei</taxon>
        <taxon>Myida</taxon>
        <taxon>Myoidea</taxon>
        <taxon>Myidae</taxon>
        <taxon>Mya</taxon>
    </lineage>
</organism>
<dbReference type="EMBL" id="CP111028">
    <property type="protein sequence ID" value="WAR30906.1"/>
    <property type="molecule type" value="Genomic_DNA"/>
</dbReference>
<dbReference type="Proteomes" id="UP001164746">
    <property type="component" value="Chromosome 17"/>
</dbReference>
<evidence type="ECO:0000313" key="3">
    <source>
        <dbReference type="Proteomes" id="UP001164746"/>
    </source>
</evidence>